<keyword evidence="3" id="KW-1185">Reference proteome</keyword>
<evidence type="ECO:0000313" key="2">
    <source>
        <dbReference type="EMBL" id="TVY87412.1"/>
    </source>
</evidence>
<name>A0A559M361_9HELO</name>
<dbReference type="AlphaFoldDB" id="A0A559M361"/>
<proteinExistence type="predicted"/>
<organism evidence="2 3">
    <name type="scientific">Lachnellula willkommii</name>
    <dbReference type="NCBI Taxonomy" id="215461"/>
    <lineage>
        <taxon>Eukaryota</taxon>
        <taxon>Fungi</taxon>
        <taxon>Dikarya</taxon>
        <taxon>Ascomycota</taxon>
        <taxon>Pezizomycotina</taxon>
        <taxon>Leotiomycetes</taxon>
        <taxon>Helotiales</taxon>
        <taxon>Lachnaceae</taxon>
        <taxon>Lachnellula</taxon>
    </lineage>
</organism>
<sequence>MAPITTRTIHQLVKRRKNWAAREAGVIVVFCIVFLVATGLIGLFLTRLISRKRAEKASRRSTV</sequence>
<feature type="transmembrane region" description="Helical" evidence="1">
    <location>
        <begin position="24"/>
        <end position="50"/>
    </location>
</feature>
<evidence type="ECO:0000256" key="1">
    <source>
        <dbReference type="SAM" id="Phobius"/>
    </source>
</evidence>
<dbReference type="EMBL" id="QGML01002473">
    <property type="protein sequence ID" value="TVY87412.1"/>
    <property type="molecule type" value="Genomic_DNA"/>
</dbReference>
<keyword evidence="1" id="KW-1133">Transmembrane helix</keyword>
<comment type="caution">
    <text evidence="2">The sequence shown here is derived from an EMBL/GenBank/DDBJ whole genome shotgun (WGS) entry which is preliminary data.</text>
</comment>
<accession>A0A559M361</accession>
<evidence type="ECO:0000313" key="3">
    <source>
        <dbReference type="Proteomes" id="UP000315522"/>
    </source>
</evidence>
<gene>
    <name evidence="2" type="ORF">LAWI1_G005832</name>
</gene>
<dbReference type="Proteomes" id="UP000315522">
    <property type="component" value="Unassembled WGS sequence"/>
</dbReference>
<keyword evidence="1" id="KW-0812">Transmembrane</keyword>
<reference evidence="2 3" key="1">
    <citation type="submission" date="2018-05" db="EMBL/GenBank/DDBJ databases">
        <title>Genome sequencing and assembly of the regulated plant pathogen Lachnellula willkommii and related sister species for the development of diagnostic species identification markers.</title>
        <authorList>
            <person name="Giroux E."/>
            <person name="Bilodeau G."/>
        </authorList>
    </citation>
    <scope>NUCLEOTIDE SEQUENCE [LARGE SCALE GENOMIC DNA]</scope>
    <source>
        <strain evidence="2 3">CBS 172.35</strain>
    </source>
</reference>
<protein>
    <submittedName>
        <fullName evidence="2">Uncharacterized protein</fullName>
    </submittedName>
</protein>
<keyword evidence="1" id="KW-0472">Membrane</keyword>